<keyword evidence="2" id="KW-1185">Reference proteome</keyword>
<gene>
    <name evidence="1" type="ORF">SAMN02745248_00252</name>
</gene>
<reference evidence="1 2" key="1">
    <citation type="submission" date="2016-11" db="EMBL/GenBank/DDBJ databases">
        <authorList>
            <person name="Jaros S."/>
            <person name="Januszkiewicz K."/>
            <person name="Wedrychowicz H."/>
        </authorList>
    </citation>
    <scope>NUCLEOTIDE SEQUENCE [LARGE SCALE GENOMIC DNA]</scope>
    <source>
        <strain evidence="1 2">DSM 3090</strain>
    </source>
</reference>
<dbReference type="OrthoDB" id="2035251at2"/>
<evidence type="ECO:0000313" key="2">
    <source>
        <dbReference type="Proteomes" id="UP000183952"/>
    </source>
</evidence>
<dbReference type="STRING" id="1121331.SAMN02745248_00252"/>
<evidence type="ECO:0008006" key="3">
    <source>
        <dbReference type="Google" id="ProtNLM"/>
    </source>
</evidence>
<accession>A0A1M6JN66</accession>
<name>A0A1M6JN66_9CLOT</name>
<evidence type="ECO:0000313" key="1">
    <source>
        <dbReference type="EMBL" id="SHJ48098.1"/>
    </source>
</evidence>
<dbReference type="InterPro" id="IPR046142">
    <property type="entry name" value="DUF6144"/>
</dbReference>
<proteinExistence type="predicted"/>
<dbReference type="Proteomes" id="UP000183952">
    <property type="component" value="Unassembled WGS sequence"/>
</dbReference>
<dbReference type="AlphaFoldDB" id="A0A1M6JN66"/>
<protein>
    <recommendedName>
        <fullName evidence="3">L-2-amino-thiazoline-4-carboxylic acid hydrolase</fullName>
    </recommendedName>
</protein>
<dbReference type="Pfam" id="PF19641">
    <property type="entry name" value="DUF6144"/>
    <property type="match status" value="1"/>
</dbReference>
<dbReference type="EMBL" id="FRAD01000003">
    <property type="protein sequence ID" value="SHJ48098.1"/>
    <property type="molecule type" value="Genomic_DNA"/>
</dbReference>
<dbReference type="RefSeq" id="WP_072901416.1">
    <property type="nucleotide sequence ID" value="NZ_FRAD01000003.1"/>
</dbReference>
<organism evidence="1 2">
    <name type="scientific">Hathewaya proteolytica DSM 3090</name>
    <dbReference type="NCBI Taxonomy" id="1121331"/>
    <lineage>
        <taxon>Bacteria</taxon>
        <taxon>Bacillati</taxon>
        <taxon>Bacillota</taxon>
        <taxon>Clostridia</taxon>
        <taxon>Eubacteriales</taxon>
        <taxon>Clostridiaceae</taxon>
        <taxon>Hathewaya</taxon>
    </lineage>
</organism>
<sequence>MAIHKFTMLYKDLVNTLGTEQANKIFPEYNNLPDKMDKQDQISIASCVMQRMDVSLDKDTIIKIRHGHTCNLPKKQREEMMELWNKCSSIDEFLKSYGCEKQVDGTYILSWEKLNQTKCLCPLFYKVSEYKPISITWCECCNGHTEKSIKEICGQPVKSEIIESISSGGKACIFKIIVP</sequence>